<dbReference type="PANTHER" id="PTHR43047:SF72">
    <property type="entry name" value="OSMOSENSING HISTIDINE PROTEIN KINASE SLN1"/>
    <property type="match status" value="1"/>
</dbReference>
<dbReference type="InterPro" id="IPR000014">
    <property type="entry name" value="PAS"/>
</dbReference>
<feature type="transmembrane region" description="Helical" evidence="7">
    <location>
        <begin position="295"/>
        <end position="312"/>
    </location>
</feature>
<gene>
    <name evidence="11" type="ORF">COB20_12335</name>
</gene>
<protein>
    <recommendedName>
        <fullName evidence="2">histidine kinase</fullName>
        <ecNumber evidence="2">2.7.13.3</ecNumber>
    </recommendedName>
</protein>
<dbReference type="Gene3D" id="3.30.450.20">
    <property type="entry name" value="PAS domain"/>
    <property type="match status" value="1"/>
</dbReference>
<dbReference type="Gene3D" id="3.40.50.2300">
    <property type="match status" value="1"/>
</dbReference>
<dbReference type="Gene3D" id="3.30.565.10">
    <property type="entry name" value="Histidine kinase-like ATPase, C-terminal domain"/>
    <property type="match status" value="1"/>
</dbReference>
<evidence type="ECO:0000313" key="11">
    <source>
        <dbReference type="EMBL" id="PCI75651.1"/>
    </source>
</evidence>
<keyword evidence="7" id="KW-0812">Transmembrane</keyword>
<dbReference type="SMART" id="SM00448">
    <property type="entry name" value="REC"/>
    <property type="match status" value="1"/>
</dbReference>
<keyword evidence="4" id="KW-0808">Transferase</keyword>
<dbReference type="CDD" id="cd22890">
    <property type="entry name" value="ChiS-DBD"/>
    <property type="match status" value="1"/>
</dbReference>
<feature type="domain" description="PAS" evidence="10">
    <location>
        <begin position="870"/>
        <end position="915"/>
    </location>
</feature>
<name>A0A2A4X000_9GAMM</name>
<feature type="transmembrane region" description="Helical" evidence="7">
    <location>
        <begin position="229"/>
        <end position="247"/>
    </location>
</feature>
<feature type="transmembrane region" description="Helical" evidence="7">
    <location>
        <begin position="377"/>
        <end position="400"/>
    </location>
</feature>
<organism evidence="11 12">
    <name type="scientific">SAR86 cluster bacterium</name>
    <dbReference type="NCBI Taxonomy" id="2030880"/>
    <lineage>
        <taxon>Bacteria</taxon>
        <taxon>Pseudomonadati</taxon>
        <taxon>Pseudomonadota</taxon>
        <taxon>Gammaproteobacteria</taxon>
        <taxon>SAR86 cluster</taxon>
    </lineage>
</organism>
<keyword evidence="3 6" id="KW-0597">Phosphoprotein</keyword>
<feature type="transmembrane region" description="Helical" evidence="7">
    <location>
        <begin position="347"/>
        <end position="365"/>
    </location>
</feature>
<evidence type="ECO:0000256" key="4">
    <source>
        <dbReference type="ARBA" id="ARBA00022679"/>
    </source>
</evidence>
<dbReference type="SUPFAM" id="SSF55785">
    <property type="entry name" value="PYP-like sensor domain (PAS domain)"/>
    <property type="match status" value="1"/>
</dbReference>
<keyword evidence="5" id="KW-0418">Kinase</keyword>
<evidence type="ECO:0000313" key="12">
    <source>
        <dbReference type="Proteomes" id="UP000218767"/>
    </source>
</evidence>
<proteinExistence type="predicted"/>
<evidence type="ECO:0000259" key="10">
    <source>
        <dbReference type="PROSITE" id="PS50112"/>
    </source>
</evidence>
<dbReference type="GO" id="GO:0005886">
    <property type="term" value="C:plasma membrane"/>
    <property type="evidence" value="ECO:0007669"/>
    <property type="project" value="TreeGrafter"/>
</dbReference>
<dbReference type="SMART" id="SM00388">
    <property type="entry name" value="HisKA"/>
    <property type="match status" value="1"/>
</dbReference>
<sequence length="1181" mass="132724">MTCFDNGATRCITSVDIIQPVNPHRNPIVQRKIRNFGFKEALLAIAALLCISLGHADTVLVDRESKFLALADAADYYEDSSESLTIDDVLAPNFGVNFIAHDKDILHFGITSSAYWVRFDLDWSALEHSESKILEFGPPKLVAGFVRGGIELFIVDDDGELVSQYTLGTQEIANELKTLNRGFALKINEMYGEHFYLRVTSARPLRLPISLWSEEAFLEQSISSDVGLGLQYGILLAMILYNLFLYFSIRENSYLFYVITIASQATFLFLDSKHLRYLLDELYTGSWWVDMSERIIYPLMVITALLFQRSLLRIWEYNLKLDMAIKVMLGGFGIVILLTFVPNEKVFQYLFITLLIVVIPLAFYNNIDAIRRGNLTAAVHMAAIGVFLTGTIVLMLLQLWPGFPSNTFTNSAYNAGLIIQSLLLSLSLTTQYNQIKQEKEDAQRQAIDNLVKSEKIKDDLLANVSHELRTPLYGINGLAEIALTEFKSNSNNAELVTQNLELIQASGDRLTKLVNDLLDFSSAKEQAAYIKFRPVDLNSISTLVVAICKPIIGEKNLDLRVEIDPDLPLVAGDEDRLQQILVNLTSNAIKFTYSGEVVISAELTSDYNVTIKVRDSGIGIHKTDHDTIFKTFEKLPSQHLNASGIGLGLPLAKSMVELHRSELKVESELDLGSTFSFDLRVSLDQTRAIKSPSIHKQMIRRADYIEQANKEPVVPILRSEQDITILVVDDDEINRVVMGQQLDEYNVIKCSNGLDALTVVEGEKPDLILLDLMMPGLNGYEVCQKLRQKYSQIELPIILVTAKNHLEDLTQGFKTGANDYLAKPFHHEELRSRVENQLRLSLLHRVSEDNLRMRSQIESYAKADSELRSSRFRLQQVLESINAGFIAFELPGKIFSLNQRAAELLGTDRGAVLDKDIHTLFSDSAINNEILHALQSWEGGEDDAGEQETLPNHAASLSLNVEVIYPYSSSGKSSAKAIQFNSKLNLFGSDEGTGVLFLEDTEPLQSLASNKIVNDTVELVSFLGQAQQNIRRIGTRLSVLTPSEITDHPALLDKLTGIEDLINFIDEQLPNVSSEGEYRQQLVTLMRSALHTWEVTTQKSKIELAEESNIWAVSIDDGRLRTRTFDRYLRIEQLPKIPRWREVVRTAYFVLSNPAIEPETRISLESELEKTKSILKKAAIS</sequence>
<evidence type="ECO:0000256" key="1">
    <source>
        <dbReference type="ARBA" id="ARBA00000085"/>
    </source>
</evidence>
<comment type="catalytic activity">
    <reaction evidence="1">
        <text>ATP + protein L-histidine = ADP + protein N-phospho-L-histidine.</text>
        <dbReference type="EC" id="2.7.13.3"/>
    </reaction>
</comment>
<dbReference type="PRINTS" id="PR00344">
    <property type="entry name" value="BCTRLSENSOR"/>
</dbReference>
<evidence type="ECO:0000256" key="3">
    <source>
        <dbReference type="ARBA" id="ARBA00022553"/>
    </source>
</evidence>
<dbReference type="PANTHER" id="PTHR43047">
    <property type="entry name" value="TWO-COMPONENT HISTIDINE PROTEIN KINASE"/>
    <property type="match status" value="1"/>
</dbReference>
<feature type="transmembrane region" description="Helical" evidence="7">
    <location>
        <begin position="254"/>
        <end position="275"/>
    </location>
</feature>
<dbReference type="Pfam" id="PF07695">
    <property type="entry name" value="7TMR-DISM_7TM"/>
    <property type="match status" value="1"/>
</dbReference>
<dbReference type="SUPFAM" id="SSF52172">
    <property type="entry name" value="CheY-like"/>
    <property type="match status" value="1"/>
</dbReference>
<dbReference type="EC" id="2.7.13.3" evidence="2"/>
<dbReference type="InterPro" id="IPR011622">
    <property type="entry name" value="7TMR_DISM_rcpt_extracell_dom2"/>
</dbReference>
<reference evidence="12" key="1">
    <citation type="submission" date="2017-08" db="EMBL/GenBank/DDBJ databases">
        <title>A dynamic microbial community with high functional redundancy inhabits the cold, oxic subseafloor aquifer.</title>
        <authorList>
            <person name="Tully B.J."/>
            <person name="Wheat C.G."/>
            <person name="Glazer B.T."/>
            <person name="Huber J.A."/>
        </authorList>
    </citation>
    <scope>NUCLEOTIDE SEQUENCE [LARGE SCALE GENOMIC DNA]</scope>
</reference>
<dbReference type="CDD" id="cd00082">
    <property type="entry name" value="HisKA"/>
    <property type="match status" value="1"/>
</dbReference>
<dbReference type="CDD" id="cd17574">
    <property type="entry name" value="REC_OmpR"/>
    <property type="match status" value="1"/>
</dbReference>
<dbReference type="SUPFAM" id="SSF47384">
    <property type="entry name" value="Homodimeric domain of signal transducing histidine kinase"/>
    <property type="match status" value="1"/>
</dbReference>
<dbReference type="Pfam" id="PF13188">
    <property type="entry name" value="PAS_8"/>
    <property type="match status" value="1"/>
</dbReference>
<dbReference type="PROSITE" id="PS50109">
    <property type="entry name" value="HIS_KIN"/>
    <property type="match status" value="1"/>
</dbReference>
<dbReference type="EMBL" id="NVUL01000070">
    <property type="protein sequence ID" value="PCI75651.1"/>
    <property type="molecule type" value="Genomic_DNA"/>
</dbReference>
<feature type="domain" description="Response regulatory" evidence="9">
    <location>
        <begin position="724"/>
        <end position="838"/>
    </location>
</feature>
<evidence type="ECO:0000256" key="7">
    <source>
        <dbReference type="SAM" id="Phobius"/>
    </source>
</evidence>
<dbReference type="InterPro" id="IPR001789">
    <property type="entry name" value="Sig_transdc_resp-reg_receiver"/>
</dbReference>
<dbReference type="GO" id="GO:0000155">
    <property type="term" value="F:phosphorelay sensor kinase activity"/>
    <property type="evidence" value="ECO:0007669"/>
    <property type="project" value="InterPro"/>
</dbReference>
<accession>A0A2A4X000</accession>
<feature type="domain" description="Histidine kinase" evidence="8">
    <location>
        <begin position="463"/>
        <end position="683"/>
    </location>
</feature>
<dbReference type="InterPro" id="IPR011006">
    <property type="entry name" value="CheY-like_superfamily"/>
</dbReference>
<dbReference type="SMART" id="SM00387">
    <property type="entry name" value="HATPase_c"/>
    <property type="match status" value="1"/>
</dbReference>
<dbReference type="Pfam" id="PF00072">
    <property type="entry name" value="Response_reg"/>
    <property type="match status" value="1"/>
</dbReference>
<dbReference type="InterPro" id="IPR005467">
    <property type="entry name" value="His_kinase_dom"/>
</dbReference>
<dbReference type="Pfam" id="PF00512">
    <property type="entry name" value="HisKA"/>
    <property type="match status" value="1"/>
</dbReference>
<feature type="modified residue" description="4-aspartylphosphate" evidence="6">
    <location>
        <position position="771"/>
    </location>
</feature>
<keyword evidence="7" id="KW-0472">Membrane</keyword>
<dbReference type="AlphaFoldDB" id="A0A2A4X000"/>
<comment type="caution">
    <text evidence="11">The sequence shown here is derived from an EMBL/GenBank/DDBJ whole genome shotgun (WGS) entry which is preliminary data.</text>
</comment>
<dbReference type="InterPro" id="IPR003594">
    <property type="entry name" value="HATPase_dom"/>
</dbReference>
<dbReference type="InterPro" id="IPR011623">
    <property type="entry name" value="7TMR_DISM_rcpt_extracell_dom1"/>
</dbReference>
<dbReference type="Pfam" id="PF02518">
    <property type="entry name" value="HATPase_c"/>
    <property type="match status" value="1"/>
</dbReference>
<keyword evidence="7" id="KW-1133">Transmembrane helix</keyword>
<dbReference type="InterPro" id="IPR035965">
    <property type="entry name" value="PAS-like_dom_sf"/>
</dbReference>
<dbReference type="Pfam" id="PF07696">
    <property type="entry name" value="7TMR-DISMED2"/>
    <property type="match status" value="1"/>
</dbReference>
<evidence type="ECO:0000256" key="2">
    <source>
        <dbReference type="ARBA" id="ARBA00012438"/>
    </source>
</evidence>
<dbReference type="InterPro" id="IPR036890">
    <property type="entry name" value="HATPase_C_sf"/>
</dbReference>
<dbReference type="Gene3D" id="2.60.40.2380">
    <property type="match status" value="1"/>
</dbReference>
<dbReference type="PROSITE" id="PS50112">
    <property type="entry name" value="PAS"/>
    <property type="match status" value="1"/>
</dbReference>
<dbReference type="PROSITE" id="PS50110">
    <property type="entry name" value="RESPONSE_REGULATORY"/>
    <property type="match status" value="1"/>
</dbReference>
<evidence type="ECO:0000256" key="5">
    <source>
        <dbReference type="ARBA" id="ARBA00022777"/>
    </source>
</evidence>
<dbReference type="InterPro" id="IPR036097">
    <property type="entry name" value="HisK_dim/P_sf"/>
</dbReference>
<feature type="transmembrane region" description="Helical" evidence="7">
    <location>
        <begin position="324"/>
        <end position="341"/>
    </location>
</feature>
<dbReference type="Proteomes" id="UP000218767">
    <property type="component" value="Unassembled WGS sequence"/>
</dbReference>
<evidence type="ECO:0000259" key="9">
    <source>
        <dbReference type="PROSITE" id="PS50110"/>
    </source>
</evidence>
<evidence type="ECO:0000259" key="8">
    <source>
        <dbReference type="PROSITE" id="PS50109"/>
    </source>
</evidence>
<dbReference type="SUPFAM" id="SSF55874">
    <property type="entry name" value="ATPase domain of HSP90 chaperone/DNA topoisomerase II/histidine kinase"/>
    <property type="match status" value="1"/>
</dbReference>
<dbReference type="InterPro" id="IPR004358">
    <property type="entry name" value="Sig_transdc_His_kin-like_C"/>
</dbReference>
<dbReference type="InterPro" id="IPR003661">
    <property type="entry name" value="HisK_dim/P_dom"/>
</dbReference>
<dbReference type="GO" id="GO:0009927">
    <property type="term" value="F:histidine phosphotransfer kinase activity"/>
    <property type="evidence" value="ECO:0007669"/>
    <property type="project" value="TreeGrafter"/>
</dbReference>
<evidence type="ECO:0000256" key="6">
    <source>
        <dbReference type="PROSITE-ProRule" id="PRU00169"/>
    </source>
</evidence>
<dbReference type="Gene3D" id="1.10.287.130">
    <property type="match status" value="1"/>
</dbReference>